<dbReference type="SUPFAM" id="SSF46950">
    <property type="entry name" value="Double-stranded DNA-binding domain"/>
    <property type="match status" value="1"/>
</dbReference>
<dbReference type="PANTHER" id="PTHR10840:SF0">
    <property type="entry name" value="PROGRAMMED CELL DEATH PROTEIN 5"/>
    <property type="match status" value="1"/>
</dbReference>
<dbReference type="PIRSF" id="PIRSF015730">
    <property type="entry name" value="TFAR19"/>
    <property type="match status" value="1"/>
</dbReference>
<dbReference type="PANTHER" id="PTHR10840">
    <property type="entry name" value="PROGRAMMED CELL DEATH PROTEIN 5"/>
    <property type="match status" value="1"/>
</dbReference>
<evidence type="ECO:0000313" key="3">
    <source>
        <dbReference type="Proteomes" id="UP000286134"/>
    </source>
</evidence>
<evidence type="ECO:0000313" key="2">
    <source>
        <dbReference type="EMBL" id="RKF65198.1"/>
    </source>
</evidence>
<dbReference type="Gene3D" id="1.10.8.140">
    <property type="entry name" value="PDCD5-like"/>
    <property type="match status" value="1"/>
</dbReference>
<dbReference type="STRING" id="212602.A0A420I6B4"/>
<name>A0A420I6B4_9PEZI</name>
<dbReference type="InterPro" id="IPR036883">
    <property type="entry name" value="PDCD5-like_sf"/>
</dbReference>
<dbReference type="OrthoDB" id="10252486at2759"/>
<sequence>MDDDELAQDNSEVQNRNEQEIRNSILAQILEPEAADRLGRVRLVKESRAQEIENRLITLAQSGQLRSKVTEQQLKELLGAVAENKEHEKIVVSRKRGQWPDEIDDLERFM</sequence>
<accession>A0A420I6B4</accession>
<gene>
    <name evidence="2" type="ORF">OnM2_011009</name>
</gene>
<comment type="similarity">
    <text evidence="1">Belongs to the PDCD5 family.</text>
</comment>
<evidence type="ECO:0000256" key="1">
    <source>
        <dbReference type="ARBA" id="ARBA00010490"/>
    </source>
</evidence>
<dbReference type="GO" id="GO:0005634">
    <property type="term" value="C:nucleus"/>
    <property type="evidence" value="ECO:0007669"/>
    <property type="project" value="TreeGrafter"/>
</dbReference>
<organism evidence="2 3">
    <name type="scientific">Erysiphe neolycopersici</name>
    <dbReference type="NCBI Taxonomy" id="212602"/>
    <lineage>
        <taxon>Eukaryota</taxon>
        <taxon>Fungi</taxon>
        <taxon>Dikarya</taxon>
        <taxon>Ascomycota</taxon>
        <taxon>Pezizomycotina</taxon>
        <taxon>Leotiomycetes</taxon>
        <taxon>Erysiphales</taxon>
        <taxon>Erysiphaceae</taxon>
        <taxon>Erysiphe</taxon>
    </lineage>
</organism>
<dbReference type="AlphaFoldDB" id="A0A420I6B4"/>
<dbReference type="GO" id="GO:0005829">
    <property type="term" value="C:cytosol"/>
    <property type="evidence" value="ECO:0007669"/>
    <property type="project" value="TreeGrafter"/>
</dbReference>
<comment type="caution">
    <text evidence="2">The sequence shown here is derived from an EMBL/GenBank/DDBJ whole genome shotgun (WGS) entry which is preliminary data.</text>
</comment>
<dbReference type="Pfam" id="PF01984">
    <property type="entry name" value="dsDNA_bind"/>
    <property type="match status" value="1"/>
</dbReference>
<dbReference type="InterPro" id="IPR002836">
    <property type="entry name" value="PDCD5-like"/>
</dbReference>
<dbReference type="GO" id="GO:0003677">
    <property type="term" value="F:DNA binding"/>
    <property type="evidence" value="ECO:0007669"/>
    <property type="project" value="InterPro"/>
</dbReference>
<dbReference type="EMBL" id="MCFK01001171">
    <property type="protein sequence ID" value="RKF65198.1"/>
    <property type="molecule type" value="Genomic_DNA"/>
</dbReference>
<keyword evidence="3" id="KW-1185">Reference proteome</keyword>
<proteinExistence type="inferred from homology"/>
<protein>
    <submittedName>
        <fullName evidence="2">Programmed cell death protein 5</fullName>
    </submittedName>
</protein>
<dbReference type="Proteomes" id="UP000286134">
    <property type="component" value="Unassembled WGS sequence"/>
</dbReference>
<reference evidence="2 3" key="1">
    <citation type="journal article" date="2018" name="BMC Genomics">
        <title>Comparative genome analyses reveal sequence features reflecting distinct modes of host-adaptation between dicot and monocot powdery mildew.</title>
        <authorList>
            <person name="Wu Y."/>
            <person name="Ma X."/>
            <person name="Pan Z."/>
            <person name="Kale S.D."/>
            <person name="Song Y."/>
            <person name="King H."/>
            <person name="Zhang Q."/>
            <person name="Presley C."/>
            <person name="Deng X."/>
            <person name="Wei C.I."/>
            <person name="Xiao S."/>
        </authorList>
    </citation>
    <scope>NUCLEOTIDE SEQUENCE [LARGE SCALE GENOMIC DNA]</scope>
    <source>
        <strain evidence="2">UMSG2</strain>
    </source>
</reference>